<dbReference type="GO" id="GO:0003700">
    <property type="term" value="F:DNA-binding transcription factor activity"/>
    <property type="evidence" value="ECO:0007669"/>
    <property type="project" value="TreeGrafter"/>
</dbReference>
<dbReference type="RefSeq" id="WP_073035985.1">
    <property type="nucleotide sequence ID" value="NZ_BMLR01000012.1"/>
</dbReference>
<gene>
    <name evidence="5" type="ORF">SAMN05444398_11193</name>
</gene>
<sequence length="245" mass="25901">MDDRTLSLLEGITQLGESATARTIAAACPMPQATAYRRLSELETLGVVERSGRGFRIGGRLYRLLASGLNTETLISTVSPAAAALAEATGEVCFAARLVDTQVEIFLTESPRAATGVSVVPPLGNRPASICSAAKAILAHLPPGLRSEILAASAEYFHQLPARHPEDLETDLIGVQETGIAYCIGDEDPDCASIAAPVKLSGGYGQLCLGLSGPRSRITEKLRGELASELRYHVERLEASGKLNF</sequence>
<dbReference type="Gene3D" id="3.30.450.40">
    <property type="match status" value="1"/>
</dbReference>
<dbReference type="OrthoDB" id="9807558at2"/>
<evidence type="ECO:0000313" key="5">
    <source>
        <dbReference type="EMBL" id="SHM19958.1"/>
    </source>
</evidence>
<dbReference type="Proteomes" id="UP000183974">
    <property type="component" value="Unassembled WGS sequence"/>
</dbReference>
<name>A0A1M7GV32_9RHOB</name>
<protein>
    <submittedName>
        <fullName evidence="5">Transcriptional regulator, IclR family</fullName>
    </submittedName>
</protein>
<dbReference type="PANTHER" id="PTHR30136">
    <property type="entry name" value="HELIX-TURN-HELIX TRANSCRIPTIONAL REGULATOR, ICLR FAMILY"/>
    <property type="match status" value="1"/>
</dbReference>
<organism evidence="5 6">
    <name type="scientific">Roseovarius pacificus</name>
    <dbReference type="NCBI Taxonomy" id="337701"/>
    <lineage>
        <taxon>Bacteria</taxon>
        <taxon>Pseudomonadati</taxon>
        <taxon>Pseudomonadota</taxon>
        <taxon>Alphaproteobacteria</taxon>
        <taxon>Rhodobacterales</taxon>
        <taxon>Roseobacteraceae</taxon>
        <taxon>Roseovarius</taxon>
    </lineage>
</organism>
<evidence type="ECO:0000256" key="2">
    <source>
        <dbReference type="ARBA" id="ARBA00023125"/>
    </source>
</evidence>
<keyword evidence="3" id="KW-0804">Transcription</keyword>
<dbReference type="GO" id="GO:0003677">
    <property type="term" value="F:DNA binding"/>
    <property type="evidence" value="ECO:0007669"/>
    <property type="project" value="UniProtKB-KW"/>
</dbReference>
<evidence type="ECO:0000256" key="3">
    <source>
        <dbReference type="ARBA" id="ARBA00023163"/>
    </source>
</evidence>
<dbReference type="AlphaFoldDB" id="A0A1M7GV32"/>
<dbReference type="InterPro" id="IPR036388">
    <property type="entry name" value="WH-like_DNA-bd_sf"/>
</dbReference>
<dbReference type="SUPFAM" id="SSF46785">
    <property type="entry name" value="Winged helix' DNA-binding domain"/>
    <property type="match status" value="1"/>
</dbReference>
<dbReference type="InterPro" id="IPR005471">
    <property type="entry name" value="Tscrpt_reg_IclR_N"/>
</dbReference>
<reference evidence="5 6" key="1">
    <citation type="submission" date="2016-11" db="EMBL/GenBank/DDBJ databases">
        <authorList>
            <person name="Jaros S."/>
            <person name="Januszkiewicz K."/>
            <person name="Wedrychowicz H."/>
        </authorList>
    </citation>
    <scope>NUCLEOTIDE SEQUENCE [LARGE SCALE GENOMIC DNA]</scope>
    <source>
        <strain evidence="5 6">DSM 29589</strain>
    </source>
</reference>
<evidence type="ECO:0000259" key="4">
    <source>
        <dbReference type="PROSITE" id="PS51078"/>
    </source>
</evidence>
<dbReference type="InterPro" id="IPR029016">
    <property type="entry name" value="GAF-like_dom_sf"/>
</dbReference>
<dbReference type="PANTHER" id="PTHR30136:SF35">
    <property type="entry name" value="HTH-TYPE TRANSCRIPTIONAL REGULATOR RV1719"/>
    <property type="match status" value="1"/>
</dbReference>
<proteinExistence type="predicted"/>
<keyword evidence="6" id="KW-1185">Reference proteome</keyword>
<dbReference type="GO" id="GO:0045892">
    <property type="term" value="P:negative regulation of DNA-templated transcription"/>
    <property type="evidence" value="ECO:0007669"/>
    <property type="project" value="TreeGrafter"/>
</dbReference>
<dbReference type="Gene3D" id="1.10.10.10">
    <property type="entry name" value="Winged helix-like DNA-binding domain superfamily/Winged helix DNA-binding domain"/>
    <property type="match status" value="1"/>
</dbReference>
<evidence type="ECO:0000313" key="6">
    <source>
        <dbReference type="Proteomes" id="UP000183974"/>
    </source>
</evidence>
<dbReference type="SUPFAM" id="SSF55781">
    <property type="entry name" value="GAF domain-like"/>
    <property type="match status" value="1"/>
</dbReference>
<dbReference type="EMBL" id="FRBR01000011">
    <property type="protein sequence ID" value="SHM19958.1"/>
    <property type="molecule type" value="Genomic_DNA"/>
</dbReference>
<evidence type="ECO:0000256" key="1">
    <source>
        <dbReference type="ARBA" id="ARBA00023015"/>
    </source>
</evidence>
<dbReference type="InterPro" id="IPR036390">
    <property type="entry name" value="WH_DNA-bd_sf"/>
</dbReference>
<feature type="domain" description="IclR-ED" evidence="4">
    <location>
        <begin position="60"/>
        <end position="245"/>
    </location>
</feature>
<keyword evidence="1" id="KW-0805">Transcription regulation</keyword>
<dbReference type="InterPro" id="IPR014757">
    <property type="entry name" value="Tscrpt_reg_IclR_C"/>
</dbReference>
<dbReference type="Pfam" id="PF01614">
    <property type="entry name" value="IclR_C"/>
    <property type="match status" value="1"/>
</dbReference>
<dbReference type="InterPro" id="IPR050707">
    <property type="entry name" value="HTH_MetabolicPath_Reg"/>
</dbReference>
<accession>A0A1M7GV32</accession>
<dbReference type="STRING" id="337701.SAMN05444398_11193"/>
<dbReference type="Pfam" id="PF09339">
    <property type="entry name" value="HTH_IclR"/>
    <property type="match status" value="1"/>
</dbReference>
<dbReference type="PROSITE" id="PS51078">
    <property type="entry name" value="ICLR_ED"/>
    <property type="match status" value="1"/>
</dbReference>
<keyword evidence="2" id="KW-0238">DNA-binding</keyword>